<dbReference type="HAMAP" id="MF_01008">
    <property type="entry name" value="MraZ"/>
    <property type="match status" value="1"/>
</dbReference>
<gene>
    <name evidence="7 9" type="primary">mraZ</name>
    <name evidence="9" type="ORF">ENF30_01315</name>
</gene>
<accession>A0A7V0NEM3</accession>
<evidence type="ECO:0000256" key="1">
    <source>
        <dbReference type="ARBA" id="ARBA00013860"/>
    </source>
</evidence>
<keyword evidence="5 7" id="KW-0238">DNA-binding</keyword>
<keyword evidence="6 7" id="KW-0804">Transcription</keyword>
<dbReference type="GO" id="GO:0009295">
    <property type="term" value="C:nucleoid"/>
    <property type="evidence" value="ECO:0007669"/>
    <property type="project" value="UniProtKB-SubCell"/>
</dbReference>
<comment type="caution">
    <text evidence="9">The sequence shown here is derived from an EMBL/GenBank/DDBJ whole genome shotgun (WGS) entry which is preliminary data.</text>
</comment>
<keyword evidence="4 7" id="KW-0805">Transcription regulation</keyword>
<comment type="subunit">
    <text evidence="7">Forms oligomers.</text>
</comment>
<dbReference type="CDD" id="cd16320">
    <property type="entry name" value="MraZ_N"/>
    <property type="match status" value="1"/>
</dbReference>
<dbReference type="InterPro" id="IPR035642">
    <property type="entry name" value="MraZ_N"/>
</dbReference>
<evidence type="ECO:0000259" key="8">
    <source>
        <dbReference type="PROSITE" id="PS51740"/>
    </source>
</evidence>
<name>A0A7V0NEM3_DESA2</name>
<dbReference type="Pfam" id="PF02381">
    <property type="entry name" value="MraZ"/>
    <property type="match status" value="2"/>
</dbReference>
<dbReference type="InterPro" id="IPR020603">
    <property type="entry name" value="MraZ_dom"/>
</dbReference>
<protein>
    <recommendedName>
        <fullName evidence="1 7">Transcriptional regulator MraZ</fullName>
    </recommendedName>
</protein>
<sequence>MKKTKKSHTAFRGRYYYNIDTKGRLSIPSQFREVLRQKYKDERLMVTFLGNSLGAYPMTEWTVIEKKLSNLSQMSPEVRKFQLLFISGAVECICDEQGRILIPPALREDAGLKKEVVIAGMINRFEIWDKSRWETEMKTLTENFEQISKVLGELGI</sequence>
<feature type="domain" description="SpoVT-AbrB" evidence="8">
    <location>
        <begin position="89"/>
        <end position="132"/>
    </location>
</feature>
<evidence type="ECO:0000313" key="9">
    <source>
        <dbReference type="EMBL" id="HDD35417.1"/>
    </source>
</evidence>
<reference evidence="9" key="1">
    <citation type="journal article" date="2020" name="mSystems">
        <title>Genome- and Community-Level Interaction Insights into Carbon Utilization and Element Cycling Functions of Hydrothermarchaeota in Hydrothermal Sediment.</title>
        <authorList>
            <person name="Zhou Z."/>
            <person name="Liu Y."/>
            <person name="Xu W."/>
            <person name="Pan J."/>
            <person name="Luo Z.H."/>
            <person name="Li M."/>
        </authorList>
    </citation>
    <scope>NUCLEOTIDE SEQUENCE [LARGE SCALE GENOMIC DNA]</scope>
    <source>
        <strain evidence="9">HyVt-113</strain>
    </source>
</reference>
<dbReference type="CDD" id="cd16321">
    <property type="entry name" value="MraZ_C"/>
    <property type="match status" value="1"/>
</dbReference>
<dbReference type="NCBIfam" id="TIGR00242">
    <property type="entry name" value="division/cell wall cluster transcriptional repressor MraZ"/>
    <property type="match status" value="1"/>
</dbReference>
<dbReference type="InterPro" id="IPR038619">
    <property type="entry name" value="MraZ_sf"/>
</dbReference>
<dbReference type="InterPro" id="IPR037914">
    <property type="entry name" value="SpoVT-AbrB_sf"/>
</dbReference>
<comment type="similarity">
    <text evidence="7">Belongs to the MraZ family.</text>
</comment>
<evidence type="ECO:0000256" key="3">
    <source>
        <dbReference type="ARBA" id="ARBA00022737"/>
    </source>
</evidence>
<evidence type="ECO:0000256" key="7">
    <source>
        <dbReference type="HAMAP-Rule" id="MF_01008"/>
    </source>
</evidence>
<dbReference type="InterPro" id="IPR035644">
    <property type="entry name" value="MraZ_C"/>
</dbReference>
<dbReference type="PROSITE" id="PS51740">
    <property type="entry name" value="SPOVT_ABRB"/>
    <property type="match status" value="2"/>
</dbReference>
<dbReference type="EMBL" id="DQWQ01000059">
    <property type="protein sequence ID" value="HDD35417.1"/>
    <property type="molecule type" value="Genomic_DNA"/>
</dbReference>
<keyword evidence="3" id="KW-0677">Repeat</keyword>
<evidence type="ECO:0000256" key="4">
    <source>
        <dbReference type="ARBA" id="ARBA00023015"/>
    </source>
</evidence>
<dbReference type="InterPro" id="IPR007159">
    <property type="entry name" value="SpoVT-AbrB_dom"/>
</dbReference>
<dbReference type="PANTHER" id="PTHR34701">
    <property type="entry name" value="TRANSCRIPTIONAL REGULATOR MRAZ"/>
    <property type="match status" value="1"/>
</dbReference>
<proteinExistence type="inferred from homology"/>
<organism evidence="9">
    <name type="scientific">Desulfofervidus auxilii</name>
    <dbReference type="NCBI Taxonomy" id="1621989"/>
    <lineage>
        <taxon>Bacteria</taxon>
        <taxon>Pseudomonadati</taxon>
        <taxon>Thermodesulfobacteriota</taxon>
        <taxon>Candidatus Desulfofervidia</taxon>
        <taxon>Candidatus Desulfofervidales</taxon>
        <taxon>Candidatus Desulfofervidaceae</taxon>
        <taxon>Candidatus Desulfofervidus</taxon>
    </lineage>
</organism>
<dbReference type="GO" id="GO:0000976">
    <property type="term" value="F:transcription cis-regulatory region binding"/>
    <property type="evidence" value="ECO:0007669"/>
    <property type="project" value="TreeGrafter"/>
</dbReference>
<dbReference type="GO" id="GO:2000143">
    <property type="term" value="P:negative regulation of DNA-templated transcription initiation"/>
    <property type="evidence" value="ECO:0007669"/>
    <property type="project" value="TreeGrafter"/>
</dbReference>
<dbReference type="GO" id="GO:0003700">
    <property type="term" value="F:DNA-binding transcription factor activity"/>
    <property type="evidence" value="ECO:0007669"/>
    <property type="project" value="UniProtKB-UniRule"/>
</dbReference>
<dbReference type="GO" id="GO:0005737">
    <property type="term" value="C:cytoplasm"/>
    <property type="evidence" value="ECO:0007669"/>
    <property type="project" value="UniProtKB-UniRule"/>
</dbReference>
<dbReference type="Proteomes" id="UP000885706">
    <property type="component" value="Unassembled WGS sequence"/>
</dbReference>
<keyword evidence="2 7" id="KW-0963">Cytoplasm</keyword>
<evidence type="ECO:0000256" key="6">
    <source>
        <dbReference type="ARBA" id="ARBA00023163"/>
    </source>
</evidence>
<comment type="subcellular location">
    <subcellularLocation>
        <location evidence="7">Cytoplasm</location>
        <location evidence="7">Nucleoid</location>
    </subcellularLocation>
</comment>
<dbReference type="PANTHER" id="PTHR34701:SF1">
    <property type="entry name" value="TRANSCRIPTIONAL REGULATOR MRAZ"/>
    <property type="match status" value="1"/>
</dbReference>
<dbReference type="InterPro" id="IPR003444">
    <property type="entry name" value="MraZ"/>
</dbReference>
<dbReference type="Gene3D" id="3.40.1550.20">
    <property type="entry name" value="Transcriptional regulator MraZ domain"/>
    <property type="match status" value="1"/>
</dbReference>
<dbReference type="AlphaFoldDB" id="A0A7V0NEM3"/>
<evidence type="ECO:0000256" key="5">
    <source>
        <dbReference type="ARBA" id="ARBA00023125"/>
    </source>
</evidence>
<evidence type="ECO:0000256" key="2">
    <source>
        <dbReference type="ARBA" id="ARBA00022490"/>
    </source>
</evidence>
<dbReference type="SUPFAM" id="SSF89447">
    <property type="entry name" value="AbrB/MazE/MraZ-like"/>
    <property type="match status" value="1"/>
</dbReference>
<feature type="domain" description="SpoVT-AbrB" evidence="8">
    <location>
        <begin position="14"/>
        <end position="60"/>
    </location>
</feature>